<feature type="chain" id="PRO_5044573166" evidence="2">
    <location>
        <begin position="24"/>
        <end position="124"/>
    </location>
</feature>
<dbReference type="KEGG" id="bgt:106054856"/>
<evidence type="ECO:0000313" key="6">
    <source>
        <dbReference type="RefSeq" id="XP_055860549.1"/>
    </source>
</evidence>
<evidence type="ECO:0000256" key="1">
    <source>
        <dbReference type="SAM" id="MobiDB-lite"/>
    </source>
</evidence>
<dbReference type="RefSeq" id="XP_055860549.1">
    <property type="nucleotide sequence ID" value="XM_056004574.1"/>
</dbReference>
<reference evidence="3" key="1">
    <citation type="submission" date="2020-05" db="UniProtKB">
        <authorList>
            <consortium name="EnsemblMetazoa"/>
        </authorList>
    </citation>
    <scope>IDENTIFICATION</scope>
    <source>
        <strain evidence="3">BB02</strain>
    </source>
</reference>
<evidence type="ECO:0000256" key="2">
    <source>
        <dbReference type="SAM" id="SignalP"/>
    </source>
</evidence>
<dbReference type="EnsemblMetazoa" id="BGLB001367-RB">
    <property type="protein sequence ID" value="BGLB001367-PB"/>
    <property type="gene ID" value="BGLB001367"/>
</dbReference>
<name>A0A2C9JEC2_BIOGL</name>
<dbReference type="Proteomes" id="UP001165740">
    <property type="component" value="Chromosome 11"/>
</dbReference>
<evidence type="ECO:0000313" key="4">
    <source>
        <dbReference type="Proteomes" id="UP000076420"/>
    </source>
</evidence>
<organism evidence="3 4">
    <name type="scientific">Biomphalaria glabrata</name>
    <name type="common">Bloodfluke planorb</name>
    <name type="synonym">Freshwater snail</name>
    <dbReference type="NCBI Taxonomy" id="6526"/>
    <lineage>
        <taxon>Eukaryota</taxon>
        <taxon>Metazoa</taxon>
        <taxon>Spiralia</taxon>
        <taxon>Lophotrochozoa</taxon>
        <taxon>Mollusca</taxon>
        <taxon>Gastropoda</taxon>
        <taxon>Heterobranchia</taxon>
        <taxon>Euthyneura</taxon>
        <taxon>Panpulmonata</taxon>
        <taxon>Hygrophila</taxon>
        <taxon>Lymnaeoidea</taxon>
        <taxon>Planorbidae</taxon>
        <taxon>Biomphalaria</taxon>
    </lineage>
</organism>
<dbReference type="AlphaFoldDB" id="A0A2C9JEC2"/>
<evidence type="ECO:0000313" key="3">
    <source>
        <dbReference type="EnsemblMetazoa" id="BGLB001367-PB"/>
    </source>
</evidence>
<keyword evidence="5" id="KW-1185">Reference proteome</keyword>
<feature type="signal peptide" evidence="2">
    <location>
        <begin position="1"/>
        <end position="23"/>
    </location>
</feature>
<sequence length="124" mass="13959">MKTSQIILSCCCVLAAVLTVCYSKPQWRPQGRFGKRTDLSSTTDTDKRSPWRPQGRFGKRTLADELSVPFFHTREIPVEILFTTKDLENPAFRPVLCTVTAVSGYPVCETALVETRDTDAILDF</sequence>
<dbReference type="OrthoDB" id="6071613at2759"/>
<dbReference type="VEuPathDB" id="VectorBase:BGLAX_033341"/>
<reference evidence="6" key="2">
    <citation type="submission" date="2025-04" db="UniProtKB">
        <authorList>
            <consortium name="RefSeq"/>
        </authorList>
    </citation>
    <scope>IDENTIFICATION</scope>
</reference>
<dbReference type="OMA" id="PPCVESH"/>
<evidence type="ECO:0000313" key="5">
    <source>
        <dbReference type="Proteomes" id="UP001165740"/>
    </source>
</evidence>
<dbReference type="Proteomes" id="UP000076420">
    <property type="component" value="Unassembled WGS sequence"/>
</dbReference>
<proteinExistence type="predicted"/>
<accession>A0A2C9JEC2</accession>
<keyword evidence="2" id="KW-0732">Signal</keyword>
<dbReference type="VEuPathDB" id="VectorBase:BGLB001367"/>
<protein>
    <submittedName>
        <fullName evidence="6">Abdominal ganglion neuropeptides L5-67-like</fullName>
    </submittedName>
</protein>
<feature type="region of interest" description="Disordered" evidence="1">
    <location>
        <begin position="33"/>
        <end position="53"/>
    </location>
</feature>
<gene>
    <name evidence="3" type="primary">106054856</name>
    <name evidence="6" type="synonym">LOC106054856</name>
</gene>